<evidence type="ECO:0000256" key="5">
    <source>
        <dbReference type="ARBA" id="ARBA00023237"/>
    </source>
</evidence>
<gene>
    <name evidence="8" type="ORF">SAMN04488121_101538</name>
</gene>
<dbReference type="Pfam" id="PF07980">
    <property type="entry name" value="SusD_RagB"/>
    <property type="match status" value="1"/>
</dbReference>
<dbReference type="AlphaFoldDB" id="A0A1G7HN31"/>
<dbReference type="Pfam" id="PF14322">
    <property type="entry name" value="SusD-like_3"/>
    <property type="match status" value="1"/>
</dbReference>
<dbReference type="InterPro" id="IPR033985">
    <property type="entry name" value="SusD-like_N"/>
</dbReference>
<protein>
    <submittedName>
        <fullName evidence="8">Starch-binding associating with outer membrane</fullName>
    </submittedName>
</protein>
<keyword evidence="5" id="KW-0998">Cell outer membrane</keyword>
<dbReference type="InterPro" id="IPR011990">
    <property type="entry name" value="TPR-like_helical_dom_sf"/>
</dbReference>
<dbReference type="STRING" id="104663.SAMN04488121_101538"/>
<feature type="domain" description="SusD-like N-terminal" evidence="7">
    <location>
        <begin position="92"/>
        <end position="223"/>
    </location>
</feature>
<evidence type="ECO:0000313" key="9">
    <source>
        <dbReference type="Proteomes" id="UP000199045"/>
    </source>
</evidence>
<evidence type="ECO:0000313" key="8">
    <source>
        <dbReference type="EMBL" id="SDF01862.1"/>
    </source>
</evidence>
<proteinExistence type="inferred from homology"/>
<evidence type="ECO:0000256" key="2">
    <source>
        <dbReference type="ARBA" id="ARBA00006275"/>
    </source>
</evidence>
<keyword evidence="3" id="KW-0732">Signal</keyword>
<dbReference type="Proteomes" id="UP000199045">
    <property type="component" value="Unassembled WGS sequence"/>
</dbReference>
<evidence type="ECO:0000256" key="4">
    <source>
        <dbReference type="ARBA" id="ARBA00023136"/>
    </source>
</evidence>
<evidence type="ECO:0000256" key="3">
    <source>
        <dbReference type="ARBA" id="ARBA00022729"/>
    </source>
</evidence>
<dbReference type="SUPFAM" id="SSF48452">
    <property type="entry name" value="TPR-like"/>
    <property type="match status" value="1"/>
</dbReference>
<dbReference type="CDD" id="cd08977">
    <property type="entry name" value="SusD"/>
    <property type="match status" value="1"/>
</dbReference>
<dbReference type="Gene3D" id="1.25.40.390">
    <property type="match status" value="1"/>
</dbReference>
<reference evidence="9" key="1">
    <citation type="submission" date="2016-10" db="EMBL/GenBank/DDBJ databases">
        <authorList>
            <person name="Varghese N."/>
            <person name="Submissions S."/>
        </authorList>
    </citation>
    <scope>NUCLEOTIDE SEQUENCE [LARGE SCALE GENOMIC DNA]</scope>
    <source>
        <strain evidence="9">DSM 527</strain>
    </source>
</reference>
<dbReference type="InterPro" id="IPR012944">
    <property type="entry name" value="SusD_RagB_dom"/>
</dbReference>
<accession>A0A1G7HN31</accession>
<evidence type="ECO:0000259" key="6">
    <source>
        <dbReference type="Pfam" id="PF07980"/>
    </source>
</evidence>
<comment type="similarity">
    <text evidence="2">Belongs to the SusD family.</text>
</comment>
<feature type="domain" description="RagB/SusD" evidence="6">
    <location>
        <begin position="327"/>
        <end position="448"/>
    </location>
</feature>
<evidence type="ECO:0000256" key="1">
    <source>
        <dbReference type="ARBA" id="ARBA00004442"/>
    </source>
</evidence>
<dbReference type="EMBL" id="FNBN01000001">
    <property type="protein sequence ID" value="SDF01862.1"/>
    <property type="molecule type" value="Genomic_DNA"/>
</dbReference>
<sequence length="450" mass="50650">MRWTILLICLLFCGGCRKLLDPGDPVDGGNSGTIYQSDASAAAVLTGLFYNMSNDGTFMGGEGISYLSGLSADEFLLQQEDELSVSMYKNQPRPDNIPVWSWLYKYIYQANAAIEGLTASSRLTPAIRQQLIGEARFVRAFCYFYLVNLFDEVPLVTGTDYKVNATMRRTPVVKVYELIVQDLEAAASLLRTDYLRADMISITSDRVRPNKWAATALLARVQLYQNNWRAAIIAASALIDNNAVYDTVPLSRVFLKDSKEAIWQLQPVNGTATGDALLFIQQRPVVAAPTFLQTLEKEDLRKQYWLGEDGYYPYKYKAADPAAPPTEYLMVLRLAEQYLIRAEARLHTGDKAGGLEDLMVVRRRAGLPRLNINGTGPLDDAIQHEKQVELFAEWGHRWLDLKRTHKINTVMKAATAAKGGDWKAYQQWYPIPRSEILLNPNLTQNEGYPE</sequence>
<name>A0A1G7HN31_CHIFI</name>
<dbReference type="GO" id="GO:0009279">
    <property type="term" value="C:cell outer membrane"/>
    <property type="evidence" value="ECO:0007669"/>
    <property type="project" value="UniProtKB-SubCell"/>
</dbReference>
<dbReference type="OrthoDB" id="621570at2"/>
<organism evidence="8 9">
    <name type="scientific">Chitinophaga filiformis</name>
    <name type="common">Myxococcus filiformis</name>
    <name type="synonym">Flexibacter filiformis</name>
    <dbReference type="NCBI Taxonomy" id="104663"/>
    <lineage>
        <taxon>Bacteria</taxon>
        <taxon>Pseudomonadati</taxon>
        <taxon>Bacteroidota</taxon>
        <taxon>Chitinophagia</taxon>
        <taxon>Chitinophagales</taxon>
        <taxon>Chitinophagaceae</taxon>
        <taxon>Chitinophaga</taxon>
    </lineage>
</organism>
<dbReference type="RefSeq" id="WP_089828682.1">
    <property type="nucleotide sequence ID" value="NZ_FNBN01000001.1"/>
</dbReference>
<comment type="subcellular location">
    <subcellularLocation>
        <location evidence="1">Cell outer membrane</location>
    </subcellularLocation>
</comment>
<keyword evidence="4" id="KW-0472">Membrane</keyword>
<evidence type="ECO:0000259" key="7">
    <source>
        <dbReference type="Pfam" id="PF14322"/>
    </source>
</evidence>